<dbReference type="Gene3D" id="2.60.40.10">
    <property type="entry name" value="Immunoglobulins"/>
    <property type="match status" value="1"/>
</dbReference>
<keyword evidence="3" id="KW-1185">Reference proteome</keyword>
<dbReference type="CDD" id="cd00063">
    <property type="entry name" value="FN3"/>
    <property type="match status" value="1"/>
</dbReference>
<reference evidence="2 3" key="1">
    <citation type="submission" date="2024-03" db="EMBL/GenBank/DDBJ databases">
        <title>Human intestinal bacterial collection.</title>
        <authorList>
            <person name="Pauvert C."/>
            <person name="Hitch T.C.A."/>
            <person name="Clavel T."/>
        </authorList>
    </citation>
    <scope>NUCLEOTIDE SEQUENCE [LARGE SCALE GENOMIC DNA]</scope>
    <source>
        <strain evidence="2 3">CLA-AA-H185</strain>
    </source>
</reference>
<name>A0ABV1HGY3_9FIRM</name>
<proteinExistence type="predicted"/>
<gene>
    <name evidence="2" type="ORF">WMO43_14110</name>
</gene>
<sequence length="89" mass="10513">MKKLTAGKKRFTVQWKKDKKADGYQVQYSTDKKFKKNVKSMNVSKKNTKATVKKLKKGKTYRVRIRSYKKIDGKKYYSGWGKVKSVKVR</sequence>
<protein>
    <submittedName>
        <fullName evidence="2">Fibronectin type III domain-containing protein</fullName>
    </submittedName>
</protein>
<dbReference type="InterPro" id="IPR003961">
    <property type="entry name" value="FN3_dom"/>
</dbReference>
<dbReference type="RefSeq" id="WP_353531594.1">
    <property type="nucleotide sequence ID" value="NZ_JBBMEX010000047.1"/>
</dbReference>
<evidence type="ECO:0000313" key="2">
    <source>
        <dbReference type="EMBL" id="MEQ2558969.1"/>
    </source>
</evidence>
<dbReference type="PROSITE" id="PS50853">
    <property type="entry name" value="FN3"/>
    <property type="match status" value="1"/>
</dbReference>
<dbReference type="InterPro" id="IPR013783">
    <property type="entry name" value="Ig-like_fold"/>
</dbReference>
<feature type="domain" description="Fibronectin type-III" evidence="1">
    <location>
        <begin position="1"/>
        <end position="89"/>
    </location>
</feature>
<evidence type="ECO:0000259" key="1">
    <source>
        <dbReference type="PROSITE" id="PS50853"/>
    </source>
</evidence>
<organism evidence="2 3">
    <name type="scientific">Maccoyibacter intestinihominis</name>
    <dbReference type="NCBI Taxonomy" id="3133499"/>
    <lineage>
        <taxon>Bacteria</taxon>
        <taxon>Bacillati</taxon>
        <taxon>Bacillota</taxon>
        <taxon>Clostridia</taxon>
        <taxon>Lachnospirales</taxon>
        <taxon>Lachnospiraceae</taxon>
        <taxon>Maccoyibacter</taxon>
    </lineage>
</organism>
<dbReference type="Proteomes" id="UP001454489">
    <property type="component" value="Unassembled WGS sequence"/>
</dbReference>
<dbReference type="Pfam" id="PF00041">
    <property type="entry name" value="fn3"/>
    <property type="match status" value="1"/>
</dbReference>
<dbReference type="SUPFAM" id="SSF49265">
    <property type="entry name" value="Fibronectin type III"/>
    <property type="match status" value="1"/>
</dbReference>
<dbReference type="EMBL" id="JBBMEX010000047">
    <property type="protein sequence ID" value="MEQ2558969.1"/>
    <property type="molecule type" value="Genomic_DNA"/>
</dbReference>
<accession>A0ABV1HGY3</accession>
<evidence type="ECO:0000313" key="3">
    <source>
        <dbReference type="Proteomes" id="UP001454489"/>
    </source>
</evidence>
<comment type="caution">
    <text evidence="2">The sequence shown here is derived from an EMBL/GenBank/DDBJ whole genome shotgun (WGS) entry which is preliminary data.</text>
</comment>
<dbReference type="InterPro" id="IPR036116">
    <property type="entry name" value="FN3_sf"/>
</dbReference>